<evidence type="ECO:0000313" key="3">
    <source>
        <dbReference type="Proteomes" id="UP000014071"/>
    </source>
</evidence>
<evidence type="ECO:0000313" key="2">
    <source>
        <dbReference type="EMBL" id="GAC94854.1"/>
    </source>
</evidence>
<organism evidence="2 3">
    <name type="scientific">Pseudozyma hubeiensis (strain SY62)</name>
    <name type="common">Yeast</name>
    <dbReference type="NCBI Taxonomy" id="1305764"/>
    <lineage>
        <taxon>Eukaryota</taxon>
        <taxon>Fungi</taxon>
        <taxon>Dikarya</taxon>
        <taxon>Basidiomycota</taxon>
        <taxon>Ustilaginomycotina</taxon>
        <taxon>Ustilaginomycetes</taxon>
        <taxon>Ustilaginales</taxon>
        <taxon>Ustilaginaceae</taxon>
        <taxon>Pseudozyma</taxon>
    </lineage>
</organism>
<dbReference type="Proteomes" id="UP000014071">
    <property type="component" value="Unassembled WGS sequence"/>
</dbReference>
<dbReference type="OrthoDB" id="10479483at2759"/>
<dbReference type="GeneID" id="24107720"/>
<gene>
    <name evidence="2" type="ORF">PHSY_002427</name>
</gene>
<reference evidence="3" key="1">
    <citation type="journal article" date="2013" name="Genome Announc.">
        <title>Draft genome sequence of the basidiomycetous yeast-like fungus Pseudozyma hubeiensis SY62, which produces an abundant amount of the biosurfactant mannosylerythritol lipids.</title>
        <authorList>
            <person name="Konishi M."/>
            <person name="Hatada Y."/>
            <person name="Horiuchi J."/>
        </authorList>
    </citation>
    <scope>NUCLEOTIDE SEQUENCE [LARGE SCALE GENOMIC DNA]</scope>
    <source>
        <strain evidence="3">SY62</strain>
    </source>
</reference>
<name>R9P147_PSEHS</name>
<proteinExistence type="predicted"/>
<accession>R9P147</accession>
<dbReference type="RefSeq" id="XP_012188441.1">
    <property type="nucleotide sequence ID" value="XM_012333051.1"/>
</dbReference>
<sequence length="307" mass="34730">MRSSTSSSQGSHFKRSYNTMLEADADSHGPSRSDQHGKRRMTDLQTVRALLLDRHWVDCLNCTKARNHTACLSPAADTQQWICERCRRIKKACSSGVWLKRSNVRAYQELLHKGVDVEHADQMVFGKISGLLGGPLDKHKEYGSAPPQESFNENLLGPLYSAGTTQLSPGMAYPPPTSQSSLDVKDLDRALVVFQRERFVHTPSVKNESSIAGSPNAPSDSTSTKPTTQLYFHKDNYHVVPLVPIKDMRELRQLFSDVRTIYLENWIESRILGEREQPDVQRLEQLIRNYDQRLGEALGIPGERRSR</sequence>
<evidence type="ECO:0000256" key="1">
    <source>
        <dbReference type="SAM" id="MobiDB-lite"/>
    </source>
</evidence>
<dbReference type="EMBL" id="DF238786">
    <property type="protein sequence ID" value="GAC94854.1"/>
    <property type="molecule type" value="Genomic_DNA"/>
</dbReference>
<keyword evidence="3" id="KW-1185">Reference proteome</keyword>
<dbReference type="HOGENOM" id="CLU_906505_0_0_1"/>
<dbReference type="AlphaFoldDB" id="R9P147"/>
<feature type="region of interest" description="Disordered" evidence="1">
    <location>
        <begin position="204"/>
        <end position="226"/>
    </location>
</feature>
<protein>
    <submittedName>
        <fullName evidence="2">Protein rds1</fullName>
    </submittedName>
</protein>